<keyword evidence="2" id="KW-1185">Reference proteome</keyword>
<evidence type="ECO:0000313" key="2">
    <source>
        <dbReference type="Proteomes" id="UP000887574"/>
    </source>
</evidence>
<sequence>MFHCVCNNVVNQESASRIHVMSTHRSVVRKLMFISSLLFAKPREDIRPLYRRIFTNKRLDIANKIVLRDRPLHRLRSSRGWFSHQVMGYLQSIRSSYLSIFMVGMVGGAIFELFKVNFEYKGINFYKVFDKKQVKTRLDAYEQMLIERDEASQ</sequence>
<dbReference type="WBParaSite" id="jg15828">
    <property type="protein sequence ID" value="jg15828"/>
    <property type="gene ID" value="jg15828"/>
</dbReference>
<feature type="transmembrane region" description="Helical" evidence="1">
    <location>
        <begin position="96"/>
        <end position="114"/>
    </location>
</feature>
<evidence type="ECO:0000313" key="3">
    <source>
        <dbReference type="WBParaSite" id="jg15828"/>
    </source>
</evidence>
<dbReference type="AlphaFoldDB" id="A0A915D4Q5"/>
<accession>A0A915D4Q5</accession>
<proteinExistence type="predicted"/>
<name>A0A915D4Q5_9BILA</name>
<keyword evidence="1" id="KW-0812">Transmembrane</keyword>
<keyword evidence="1" id="KW-1133">Transmembrane helix</keyword>
<evidence type="ECO:0000256" key="1">
    <source>
        <dbReference type="SAM" id="Phobius"/>
    </source>
</evidence>
<protein>
    <submittedName>
        <fullName evidence="3">Uncharacterized protein</fullName>
    </submittedName>
</protein>
<dbReference type="Proteomes" id="UP000887574">
    <property type="component" value="Unplaced"/>
</dbReference>
<organism evidence="2 3">
    <name type="scientific">Ditylenchus dipsaci</name>
    <dbReference type="NCBI Taxonomy" id="166011"/>
    <lineage>
        <taxon>Eukaryota</taxon>
        <taxon>Metazoa</taxon>
        <taxon>Ecdysozoa</taxon>
        <taxon>Nematoda</taxon>
        <taxon>Chromadorea</taxon>
        <taxon>Rhabditida</taxon>
        <taxon>Tylenchina</taxon>
        <taxon>Tylenchomorpha</taxon>
        <taxon>Sphaerularioidea</taxon>
        <taxon>Anguinidae</taxon>
        <taxon>Anguininae</taxon>
        <taxon>Ditylenchus</taxon>
    </lineage>
</organism>
<keyword evidence="1" id="KW-0472">Membrane</keyword>
<reference evidence="3" key="1">
    <citation type="submission" date="2022-11" db="UniProtKB">
        <authorList>
            <consortium name="WormBaseParasite"/>
        </authorList>
    </citation>
    <scope>IDENTIFICATION</scope>
</reference>